<evidence type="ECO:0000313" key="2">
    <source>
        <dbReference type="EMBL" id="KAG5587821.1"/>
    </source>
</evidence>
<name>A0A9J5XJ80_SOLCO</name>
<feature type="compositionally biased region" description="Basic and acidic residues" evidence="1">
    <location>
        <begin position="80"/>
        <end position="89"/>
    </location>
</feature>
<evidence type="ECO:0000313" key="3">
    <source>
        <dbReference type="Proteomes" id="UP000824120"/>
    </source>
</evidence>
<evidence type="ECO:0000256" key="1">
    <source>
        <dbReference type="SAM" id="MobiDB-lite"/>
    </source>
</evidence>
<feature type="region of interest" description="Disordered" evidence="1">
    <location>
        <begin position="51"/>
        <end position="89"/>
    </location>
</feature>
<keyword evidence="3" id="KW-1185">Reference proteome</keyword>
<protein>
    <submittedName>
        <fullName evidence="2">Uncharacterized protein</fullName>
    </submittedName>
</protein>
<gene>
    <name evidence="2" type="ORF">H5410_048255</name>
</gene>
<sequence length="89" mass="10127">MIGSLKADPVPHKRTIVTVLLLCVFGVKNNTTQNFFYLNNLNWINQIQTDDSHEDNLSNTGDMENHPSTLQETTANSQKKSSDEGTWRY</sequence>
<dbReference type="EMBL" id="JACXVP010000009">
    <property type="protein sequence ID" value="KAG5587821.1"/>
    <property type="molecule type" value="Genomic_DNA"/>
</dbReference>
<feature type="compositionally biased region" description="Polar residues" evidence="1">
    <location>
        <begin position="57"/>
        <end position="79"/>
    </location>
</feature>
<reference evidence="2 3" key="1">
    <citation type="submission" date="2020-09" db="EMBL/GenBank/DDBJ databases">
        <title>De no assembly of potato wild relative species, Solanum commersonii.</title>
        <authorList>
            <person name="Cho K."/>
        </authorList>
    </citation>
    <scope>NUCLEOTIDE SEQUENCE [LARGE SCALE GENOMIC DNA]</scope>
    <source>
        <strain evidence="2">LZ3.2</strain>
        <tissue evidence="2">Leaf</tissue>
    </source>
</reference>
<accession>A0A9J5XJ80</accession>
<dbReference type="AlphaFoldDB" id="A0A9J5XJ80"/>
<comment type="caution">
    <text evidence="2">The sequence shown here is derived from an EMBL/GenBank/DDBJ whole genome shotgun (WGS) entry which is preliminary data.</text>
</comment>
<organism evidence="2 3">
    <name type="scientific">Solanum commersonii</name>
    <name type="common">Commerson's wild potato</name>
    <name type="synonym">Commerson's nightshade</name>
    <dbReference type="NCBI Taxonomy" id="4109"/>
    <lineage>
        <taxon>Eukaryota</taxon>
        <taxon>Viridiplantae</taxon>
        <taxon>Streptophyta</taxon>
        <taxon>Embryophyta</taxon>
        <taxon>Tracheophyta</taxon>
        <taxon>Spermatophyta</taxon>
        <taxon>Magnoliopsida</taxon>
        <taxon>eudicotyledons</taxon>
        <taxon>Gunneridae</taxon>
        <taxon>Pentapetalae</taxon>
        <taxon>asterids</taxon>
        <taxon>lamiids</taxon>
        <taxon>Solanales</taxon>
        <taxon>Solanaceae</taxon>
        <taxon>Solanoideae</taxon>
        <taxon>Solaneae</taxon>
        <taxon>Solanum</taxon>
    </lineage>
</organism>
<proteinExistence type="predicted"/>
<dbReference type="Proteomes" id="UP000824120">
    <property type="component" value="Chromosome 9"/>
</dbReference>